<dbReference type="EMBL" id="BMAT01012433">
    <property type="protein sequence ID" value="GFR92364.1"/>
    <property type="molecule type" value="Genomic_DNA"/>
</dbReference>
<organism evidence="2 3">
    <name type="scientific">Elysia marginata</name>
    <dbReference type="NCBI Taxonomy" id="1093978"/>
    <lineage>
        <taxon>Eukaryota</taxon>
        <taxon>Metazoa</taxon>
        <taxon>Spiralia</taxon>
        <taxon>Lophotrochozoa</taxon>
        <taxon>Mollusca</taxon>
        <taxon>Gastropoda</taxon>
        <taxon>Heterobranchia</taxon>
        <taxon>Euthyneura</taxon>
        <taxon>Panpulmonata</taxon>
        <taxon>Sacoglossa</taxon>
        <taxon>Placobranchoidea</taxon>
        <taxon>Plakobranchidae</taxon>
        <taxon>Elysia</taxon>
    </lineage>
</organism>
<comment type="caution">
    <text evidence="2">The sequence shown here is derived from an EMBL/GenBank/DDBJ whole genome shotgun (WGS) entry which is preliminary data.</text>
</comment>
<keyword evidence="3" id="KW-1185">Reference proteome</keyword>
<dbReference type="AlphaFoldDB" id="A0AAV4H466"/>
<name>A0AAV4H466_9GAST</name>
<evidence type="ECO:0000256" key="1">
    <source>
        <dbReference type="SAM" id="MobiDB-lite"/>
    </source>
</evidence>
<accession>A0AAV4H466</accession>
<dbReference type="Proteomes" id="UP000762676">
    <property type="component" value="Unassembled WGS sequence"/>
</dbReference>
<gene>
    <name evidence="2" type="ORF">ElyMa_006198900</name>
</gene>
<evidence type="ECO:0000313" key="2">
    <source>
        <dbReference type="EMBL" id="GFR92364.1"/>
    </source>
</evidence>
<reference evidence="2 3" key="1">
    <citation type="journal article" date="2021" name="Elife">
        <title>Chloroplast acquisition without the gene transfer in kleptoplastic sea slugs, Plakobranchus ocellatus.</title>
        <authorList>
            <person name="Maeda T."/>
            <person name="Takahashi S."/>
            <person name="Yoshida T."/>
            <person name="Shimamura S."/>
            <person name="Takaki Y."/>
            <person name="Nagai Y."/>
            <person name="Toyoda A."/>
            <person name="Suzuki Y."/>
            <person name="Arimoto A."/>
            <person name="Ishii H."/>
            <person name="Satoh N."/>
            <person name="Nishiyama T."/>
            <person name="Hasebe M."/>
            <person name="Maruyama T."/>
            <person name="Minagawa J."/>
            <person name="Obokata J."/>
            <person name="Shigenobu S."/>
        </authorList>
    </citation>
    <scope>NUCLEOTIDE SEQUENCE [LARGE SCALE GENOMIC DNA]</scope>
</reference>
<feature type="compositionally biased region" description="Basic and acidic residues" evidence="1">
    <location>
        <begin position="112"/>
        <end position="122"/>
    </location>
</feature>
<protein>
    <submittedName>
        <fullName evidence="2">Uncharacterized protein</fullName>
    </submittedName>
</protein>
<sequence>MSRSLTTSILQGTVKRRRRRRGIKKNKIDILQQRLNWNEFSFRSSNSPATVTHGEDFQGQFSSLQRPHDPGGLRDSQVVRRMPITNLGYHFTPLHASISQTNRQTGTETETETDRERQRQKD</sequence>
<evidence type="ECO:0000313" key="3">
    <source>
        <dbReference type="Proteomes" id="UP000762676"/>
    </source>
</evidence>
<proteinExistence type="predicted"/>
<feature type="region of interest" description="Disordered" evidence="1">
    <location>
        <begin position="93"/>
        <end position="122"/>
    </location>
</feature>